<organism evidence="2 3">
    <name type="scientific">Saguinus oedipus</name>
    <name type="common">Cotton-top tamarin</name>
    <name type="synonym">Oedipomidas oedipus</name>
    <dbReference type="NCBI Taxonomy" id="9490"/>
    <lineage>
        <taxon>Eukaryota</taxon>
        <taxon>Metazoa</taxon>
        <taxon>Chordata</taxon>
        <taxon>Craniata</taxon>
        <taxon>Vertebrata</taxon>
        <taxon>Euteleostomi</taxon>
        <taxon>Mammalia</taxon>
        <taxon>Eutheria</taxon>
        <taxon>Euarchontoglires</taxon>
        <taxon>Primates</taxon>
        <taxon>Haplorrhini</taxon>
        <taxon>Platyrrhini</taxon>
        <taxon>Cebidae</taxon>
        <taxon>Callitrichinae</taxon>
        <taxon>Saguinus</taxon>
    </lineage>
</organism>
<dbReference type="EMBL" id="JASSZA010000007">
    <property type="protein sequence ID" value="KAK2106994.1"/>
    <property type="molecule type" value="Genomic_DNA"/>
</dbReference>
<feature type="compositionally biased region" description="Polar residues" evidence="1">
    <location>
        <begin position="123"/>
        <end position="142"/>
    </location>
</feature>
<sequence length="169" mass="18403">MRRTVTQGAVKKKFSGAEWEHASTQATCPQGTWSGDLSHCLSEVQASQTQLEPSTLVPSCLRIELDQGFHSGSGSARQGLSSTSCSFRVNADSGNQSFFQELVLTPSTTMKNPPQMEDDPLEGSSNTQWHQVTGNIHGSSASKPKKTKIKVQFSKWIRWPSRSGCTGTK</sequence>
<protein>
    <submittedName>
        <fullName evidence="2">Neuroblastoma breakpoint member 4</fullName>
    </submittedName>
</protein>
<keyword evidence="3" id="KW-1185">Reference proteome</keyword>
<evidence type="ECO:0000313" key="2">
    <source>
        <dbReference type="EMBL" id="KAK2106994.1"/>
    </source>
</evidence>
<accession>A0ABQ9VCA5</accession>
<reference evidence="2 3" key="1">
    <citation type="submission" date="2023-05" db="EMBL/GenBank/DDBJ databases">
        <title>B98-5 Cell Line De Novo Hybrid Assembly: An Optical Mapping Approach.</title>
        <authorList>
            <person name="Kananen K."/>
            <person name="Auerbach J.A."/>
            <person name="Kautto E."/>
            <person name="Blachly J.S."/>
        </authorList>
    </citation>
    <scope>NUCLEOTIDE SEQUENCE [LARGE SCALE GENOMIC DNA]</scope>
    <source>
        <strain evidence="2">B95-8</strain>
        <tissue evidence="2">Cell line</tissue>
    </source>
</reference>
<feature type="region of interest" description="Disordered" evidence="1">
    <location>
        <begin position="108"/>
        <end position="148"/>
    </location>
</feature>
<comment type="caution">
    <text evidence="2">The sequence shown here is derived from an EMBL/GenBank/DDBJ whole genome shotgun (WGS) entry which is preliminary data.</text>
</comment>
<gene>
    <name evidence="2" type="primary">NBPF4_1</name>
    <name evidence="2" type="ORF">P7K49_016508</name>
</gene>
<evidence type="ECO:0000313" key="3">
    <source>
        <dbReference type="Proteomes" id="UP001266305"/>
    </source>
</evidence>
<evidence type="ECO:0000256" key="1">
    <source>
        <dbReference type="SAM" id="MobiDB-lite"/>
    </source>
</evidence>
<proteinExistence type="predicted"/>
<dbReference type="Proteomes" id="UP001266305">
    <property type="component" value="Unassembled WGS sequence"/>
</dbReference>
<name>A0ABQ9VCA5_SAGOE</name>